<feature type="domain" description="C2H2-type" evidence="1">
    <location>
        <begin position="1"/>
        <end position="24"/>
    </location>
</feature>
<dbReference type="AlphaFoldDB" id="A0A1X7TWL0"/>
<dbReference type="SMART" id="SM00355">
    <property type="entry name" value="ZnF_C2H2"/>
    <property type="match status" value="2"/>
</dbReference>
<sequence length="205" mass="23105">MECCLCNVSVPGLWSYGSHMKLVHCKDADFSLICGINNCEKALSSFAAFNTHIYWHHCEVLNLTRTSSRVEIEDSSDYTNVEPYRNDDQVLATFTNHDIQSGLQPSSSDHRNLDHTLESAKLLLLLSQQHYLSQSAVSDVIDGCQKHSMYVAECILSIIAEKIRSRGINSEIIGDVCSLTDIDIPQLFQDLDSTYLQEKFVKEII</sequence>
<dbReference type="InParanoid" id="A0A1X7TWL0"/>
<dbReference type="InterPro" id="IPR013087">
    <property type="entry name" value="Znf_C2H2_type"/>
</dbReference>
<name>A0A1X7TWL0_AMPQE</name>
<proteinExistence type="predicted"/>
<protein>
    <recommendedName>
        <fullName evidence="1">C2H2-type domain-containing protein</fullName>
    </recommendedName>
</protein>
<feature type="domain" description="C2H2-type" evidence="1">
    <location>
        <begin position="32"/>
        <end position="57"/>
    </location>
</feature>
<evidence type="ECO:0000313" key="2">
    <source>
        <dbReference type="EnsemblMetazoa" id="Aqu2.1.19847_001"/>
    </source>
</evidence>
<evidence type="ECO:0000259" key="1">
    <source>
        <dbReference type="SMART" id="SM00355"/>
    </source>
</evidence>
<organism evidence="2">
    <name type="scientific">Amphimedon queenslandica</name>
    <name type="common">Sponge</name>
    <dbReference type="NCBI Taxonomy" id="400682"/>
    <lineage>
        <taxon>Eukaryota</taxon>
        <taxon>Metazoa</taxon>
        <taxon>Porifera</taxon>
        <taxon>Demospongiae</taxon>
        <taxon>Heteroscleromorpha</taxon>
        <taxon>Haplosclerida</taxon>
        <taxon>Niphatidae</taxon>
        <taxon>Amphimedon</taxon>
    </lineage>
</organism>
<dbReference type="EnsemblMetazoa" id="Aqu2.1.19847_001">
    <property type="protein sequence ID" value="Aqu2.1.19847_001"/>
    <property type="gene ID" value="Aqu2.1.19847"/>
</dbReference>
<reference evidence="2" key="1">
    <citation type="submission" date="2017-05" db="UniProtKB">
        <authorList>
            <consortium name="EnsemblMetazoa"/>
        </authorList>
    </citation>
    <scope>IDENTIFICATION</scope>
</reference>
<accession>A0A1X7TWL0</accession>